<gene>
    <name evidence="2" type="ORF">LCGC14_2782600</name>
</gene>
<evidence type="ECO:0000256" key="1">
    <source>
        <dbReference type="SAM" id="Phobius"/>
    </source>
</evidence>
<evidence type="ECO:0000313" key="2">
    <source>
        <dbReference type="EMBL" id="KKK84511.1"/>
    </source>
</evidence>
<feature type="transmembrane region" description="Helical" evidence="1">
    <location>
        <begin position="42"/>
        <end position="62"/>
    </location>
</feature>
<accession>A0A0F9BJE6</accession>
<name>A0A0F9BJE6_9ZZZZ</name>
<feature type="transmembrane region" description="Helical" evidence="1">
    <location>
        <begin position="14"/>
        <end position="36"/>
    </location>
</feature>
<keyword evidence="1" id="KW-0472">Membrane</keyword>
<keyword evidence="1" id="KW-0812">Transmembrane</keyword>
<dbReference type="AlphaFoldDB" id="A0A0F9BJE6"/>
<proteinExistence type="predicted"/>
<dbReference type="EMBL" id="LAZR01051742">
    <property type="protein sequence ID" value="KKK84511.1"/>
    <property type="molecule type" value="Genomic_DNA"/>
</dbReference>
<comment type="caution">
    <text evidence="2">The sequence shown here is derived from an EMBL/GenBank/DDBJ whole genome shotgun (WGS) entry which is preliminary data.</text>
</comment>
<protein>
    <submittedName>
        <fullName evidence="2">Uncharacterized protein</fullName>
    </submittedName>
</protein>
<keyword evidence="1" id="KW-1133">Transmembrane helix</keyword>
<organism evidence="2">
    <name type="scientific">marine sediment metagenome</name>
    <dbReference type="NCBI Taxonomy" id="412755"/>
    <lineage>
        <taxon>unclassified sequences</taxon>
        <taxon>metagenomes</taxon>
        <taxon>ecological metagenomes</taxon>
    </lineage>
</organism>
<reference evidence="2" key="1">
    <citation type="journal article" date="2015" name="Nature">
        <title>Complex archaea that bridge the gap between prokaryotes and eukaryotes.</title>
        <authorList>
            <person name="Spang A."/>
            <person name="Saw J.H."/>
            <person name="Jorgensen S.L."/>
            <person name="Zaremba-Niedzwiedzka K."/>
            <person name="Martijn J."/>
            <person name="Lind A.E."/>
            <person name="van Eijk R."/>
            <person name="Schleper C."/>
            <person name="Guy L."/>
            <person name="Ettema T.J."/>
        </authorList>
    </citation>
    <scope>NUCLEOTIDE SEQUENCE</scope>
</reference>
<sequence>MANNELYKLKTRRVIGFLVGGISILTIAFVGVWGTVNSQIELVTLAIGILGTTLGSIVVFYFSRKVSEE</sequence>